<evidence type="ECO:0000313" key="3">
    <source>
        <dbReference type="Proteomes" id="UP001454036"/>
    </source>
</evidence>
<dbReference type="EMBL" id="BAABME010020939">
    <property type="protein sequence ID" value="GAA0161888.1"/>
    <property type="molecule type" value="Genomic_DNA"/>
</dbReference>
<gene>
    <name evidence="2" type="ORF">LIER_39315</name>
</gene>
<sequence>MLISWGMDMDKGCVLCDREESASHLLFDCGFLGKIWRRGLLYIKDHRGPRKWEEELQLTLRSYKGKSFQNTLRKLGLCCVIYEAWRE</sequence>
<reference evidence="2 3" key="1">
    <citation type="submission" date="2024-01" db="EMBL/GenBank/DDBJ databases">
        <title>The complete chloroplast genome sequence of Lithospermum erythrorhizon: insights into the phylogenetic relationship among Boraginaceae species and the maternal lineages of purple gromwells.</title>
        <authorList>
            <person name="Okada T."/>
            <person name="Watanabe K."/>
        </authorList>
    </citation>
    <scope>NUCLEOTIDE SEQUENCE [LARGE SCALE GENOMIC DNA]</scope>
</reference>
<feature type="domain" description="Reverse transcriptase zinc-binding" evidence="1">
    <location>
        <begin position="2"/>
        <end position="36"/>
    </location>
</feature>
<organism evidence="2 3">
    <name type="scientific">Lithospermum erythrorhizon</name>
    <name type="common">Purple gromwell</name>
    <name type="synonym">Lithospermum officinale var. erythrorhizon</name>
    <dbReference type="NCBI Taxonomy" id="34254"/>
    <lineage>
        <taxon>Eukaryota</taxon>
        <taxon>Viridiplantae</taxon>
        <taxon>Streptophyta</taxon>
        <taxon>Embryophyta</taxon>
        <taxon>Tracheophyta</taxon>
        <taxon>Spermatophyta</taxon>
        <taxon>Magnoliopsida</taxon>
        <taxon>eudicotyledons</taxon>
        <taxon>Gunneridae</taxon>
        <taxon>Pentapetalae</taxon>
        <taxon>asterids</taxon>
        <taxon>lamiids</taxon>
        <taxon>Boraginales</taxon>
        <taxon>Boraginaceae</taxon>
        <taxon>Boraginoideae</taxon>
        <taxon>Lithospermeae</taxon>
        <taxon>Lithospermum</taxon>
    </lineage>
</organism>
<accession>A0AAV3QE22</accession>
<protein>
    <recommendedName>
        <fullName evidence="1">Reverse transcriptase zinc-binding domain-containing protein</fullName>
    </recommendedName>
</protein>
<proteinExistence type="predicted"/>
<evidence type="ECO:0000259" key="1">
    <source>
        <dbReference type="Pfam" id="PF13966"/>
    </source>
</evidence>
<dbReference type="Pfam" id="PF13966">
    <property type="entry name" value="zf-RVT"/>
    <property type="match status" value="1"/>
</dbReference>
<comment type="caution">
    <text evidence="2">The sequence shown here is derived from an EMBL/GenBank/DDBJ whole genome shotgun (WGS) entry which is preliminary data.</text>
</comment>
<evidence type="ECO:0000313" key="2">
    <source>
        <dbReference type="EMBL" id="GAA0161888.1"/>
    </source>
</evidence>
<dbReference type="AlphaFoldDB" id="A0AAV3QE22"/>
<keyword evidence="3" id="KW-1185">Reference proteome</keyword>
<dbReference type="Proteomes" id="UP001454036">
    <property type="component" value="Unassembled WGS sequence"/>
</dbReference>
<dbReference type="InterPro" id="IPR026960">
    <property type="entry name" value="RVT-Znf"/>
</dbReference>
<name>A0AAV3QE22_LITER</name>